<keyword evidence="2" id="KW-1185">Reference proteome</keyword>
<dbReference type="RefSeq" id="WP_139328882.1">
    <property type="nucleotide sequence ID" value="NZ_FTNO01000003.1"/>
</dbReference>
<proteinExistence type="predicted"/>
<evidence type="ECO:0000313" key="1">
    <source>
        <dbReference type="EMBL" id="SIR62710.1"/>
    </source>
</evidence>
<gene>
    <name evidence="1" type="ORF">SAMN05421858_2985</name>
</gene>
<accession>A0A1N7CGL9</accession>
<reference evidence="2" key="1">
    <citation type="submission" date="2017-01" db="EMBL/GenBank/DDBJ databases">
        <authorList>
            <person name="Varghese N."/>
            <person name="Submissions S."/>
        </authorList>
    </citation>
    <scope>NUCLEOTIDE SEQUENCE [LARGE SCALE GENOMIC DNA]</scope>
    <source>
        <strain evidence="2">CGMCC 1.7737</strain>
    </source>
</reference>
<protein>
    <submittedName>
        <fullName evidence="1">Uncharacterized protein</fullName>
    </submittedName>
</protein>
<organism evidence="1 2">
    <name type="scientific">Haladaptatus litoreus</name>
    <dbReference type="NCBI Taxonomy" id="553468"/>
    <lineage>
        <taxon>Archaea</taxon>
        <taxon>Methanobacteriati</taxon>
        <taxon>Methanobacteriota</taxon>
        <taxon>Stenosarchaea group</taxon>
        <taxon>Halobacteria</taxon>
        <taxon>Halobacteriales</taxon>
        <taxon>Haladaptataceae</taxon>
        <taxon>Haladaptatus</taxon>
    </lineage>
</organism>
<dbReference type="AlphaFoldDB" id="A0A1N7CGL9"/>
<evidence type="ECO:0000313" key="2">
    <source>
        <dbReference type="Proteomes" id="UP000186914"/>
    </source>
</evidence>
<dbReference type="EMBL" id="FTNO01000003">
    <property type="protein sequence ID" value="SIR62710.1"/>
    <property type="molecule type" value="Genomic_DNA"/>
</dbReference>
<name>A0A1N7CGL9_9EURY</name>
<dbReference type="Proteomes" id="UP000186914">
    <property type="component" value="Unassembled WGS sequence"/>
</dbReference>
<sequence>MALKRCKGKNVLVADADEWKTFFTTQMVKVVGAEQDSCDEDDVETVDTLTGTAAETDVVENVDEEFDGLSSAVVESDGDDEKTEEIMVS</sequence>